<feature type="transmembrane region" description="Helical" evidence="9">
    <location>
        <begin position="397"/>
        <end position="415"/>
    </location>
</feature>
<feature type="transmembrane region" description="Helical" evidence="9">
    <location>
        <begin position="372"/>
        <end position="392"/>
    </location>
</feature>
<comment type="caution">
    <text evidence="12">The sequence shown here is derived from an EMBL/GenBank/DDBJ whole genome shotgun (WGS) entry which is preliminary data.</text>
</comment>
<evidence type="ECO:0000256" key="2">
    <source>
        <dbReference type="ARBA" id="ARBA00022475"/>
    </source>
</evidence>
<evidence type="ECO:0000256" key="6">
    <source>
        <dbReference type="ARBA" id="ARBA00022985"/>
    </source>
</evidence>
<keyword evidence="2" id="KW-1003">Cell membrane</keyword>
<keyword evidence="3 12" id="KW-0328">Glycosyltransferase</keyword>
<dbReference type="GO" id="GO:0103015">
    <property type="term" value="F:4-amino-4-deoxy-L-arabinose transferase activity"/>
    <property type="evidence" value="ECO:0007669"/>
    <property type="project" value="UniProtKB-EC"/>
</dbReference>
<gene>
    <name evidence="12" type="primary">arnT_1</name>
    <name evidence="12" type="ORF">Poly59_29980</name>
</gene>
<feature type="transmembrane region" description="Helical" evidence="9">
    <location>
        <begin position="675"/>
        <end position="696"/>
    </location>
</feature>
<dbReference type="GO" id="GO:0006493">
    <property type="term" value="P:protein O-linked glycosylation"/>
    <property type="evidence" value="ECO:0007669"/>
    <property type="project" value="InterPro"/>
</dbReference>
<evidence type="ECO:0000259" key="11">
    <source>
        <dbReference type="Pfam" id="PF02366"/>
    </source>
</evidence>
<evidence type="ECO:0000256" key="4">
    <source>
        <dbReference type="ARBA" id="ARBA00022679"/>
    </source>
</evidence>
<feature type="transmembrane region" description="Helical" evidence="9">
    <location>
        <begin position="649"/>
        <end position="668"/>
    </location>
</feature>
<keyword evidence="8 9" id="KW-0472">Membrane</keyword>
<feature type="transmembrane region" description="Helical" evidence="9">
    <location>
        <begin position="272"/>
        <end position="291"/>
    </location>
</feature>
<keyword evidence="13" id="KW-1185">Reference proteome</keyword>
<feature type="transmembrane region" description="Helical" evidence="9">
    <location>
        <begin position="472"/>
        <end position="492"/>
    </location>
</feature>
<reference evidence="12 13" key="1">
    <citation type="submission" date="2019-02" db="EMBL/GenBank/DDBJ databases">
        <title>Deep-cultivation of Planctomycetes and their phenomic and genomic characterization uncovers novel biology.</title>
        <authorList>
            <person name="Wiegand S."/>
            <person name="Jogler M."/>
            <person name="Boedeker C."/>
            <person name="Pinto D."/>
            <person name="Vollmers J."/>
            <person name="Rivas-Marin E."/>
            <person name="Kohn T."/>
            <person name="Peeters S.H."/>
            <person name="Heuer A."/>
            <person name="Rast P."/>
            <person name="Oberbeckmann S."/>
            <person name="Bunk B."/>
            <person name="Jeske O."/>
            <person name="Meyerdierks A."/>
            <person name="Storesund J.E."/>
            <person name="Kallscheuer N."/>
            <person name="Luecker S."/>
            <person name="Lage O.M."/>
            <person name="Pohl T."/>
            <person name="Merkel B.J."/>
            <person name="Hornburger P."/>
            <person name="Mueller R.-W."/>
            <person name="Bruemmer F."/>
            <person name="Labrenz M."/>
            <person name="Spormann A.M."/>
            <person name="Op Den Camp H."/>
            <person name="Overmann J."/>
            <person name="Amann R."/>
            <person name="Jetten M.S.M."/>
            <person name="Mascher T."/>
            <person name="Medema M.H."/>
            <person name="Devos D.P."/>
            <person name="Kaster A.-K."/>
            <person name="Ovreas L."/>
            <person name="Rohde M."/>
            <person name="Galperin M.Y."/>
            <person name="Jogler C."/>
        </authorList>
    </citation>
    <scope>NUCLEOTIDE SEQUENCE [LARGE SCALE GENOMIC DNA]</scope>
    <source>
        <strain evidence="12 13">Poly59</strain>
    </source>
</reference>
<evidence type="ECO:0000313" key="13">
    <source>
        <dbReference type="Proteomes" id="UP000317977"/>
    </source>
</evidence>
<evidence type="ECO:0000256" key="9">
    <source>
        <dbReference type="SAM" id="Phobius"/>
    </source>
</evidence>
<evidence type="ECO:0000256" key="5">
    <source>
        <dbReference type="ARBA" id="ARBA00022692"/>
    </source>
</evidence>
<dbReference type="SUPFAM" id="SSF53448">
    <property type="entry name" value="Nucleotide-diphospho-sugar transferases"/>
    <property type="match status" value="1"/>
</dbReference>
<feature type="transmembrane region" description="Helical" evidence="9">
    <location>
        <begin position="347"/>
        <end position="366"/>
    </location>
</feature>
<evidence type="ECO:0000256" key="1">
    <source>
        <dbReference type="ARBA" id="ARBA00004127"/>
    </source>
</evidence>
<feature type="transmembrane region" description="Helical" evidence="9">
    <location>
        <begin position="623"/>
        <end position="643"/>
    </location>
</feature>
<feature type="transmembrane region" description="Helical" evidence="9">
    <location>
        <begin position="519"/>
        <end position="538"/>
    </location>
</feature>
<dbReference type="GO" id="GO:0099621">
    <property type="term" value="F:undecaprenyl-phosphate 4-deoxy-4-formamido-L-arabinose transferase activity"/>
    <property type="evidence" value="ECO:0007669"/>
    <property type="project" value="TreeGrafter"/>
</dbReference>
<dbReference type="Gene3D" id="3.90.550.10">
    <property type="entry name" value="Spore Coat Polysaccharide Biosynthesis Protein SpsA, Chain A"/>
    <property type="match status" value="1"/>
</dbReference>
<keyword evidence="5 9" id="KW-0812">Transmembrane</keyword>
<evidence type="ECO:0000256" key="7">
    <source>
        <dbReference type="ARBA" id="ARBA00022989"/>
    </source>
</evidence>
<keyword evidence="6" id="KW-0448">Lipopolysaccharide biosynthesis</keyword>
<dbReference type="InterPro" id="IPR001173">
    <property type="entry name" value="Glyco_trans_2-like"/>
</dbReference>
<dbReference type="AlphaFoldDB" id="A0A5C6EUV6"/>
<dbReference type="InterPro" id="IPR003342">
    <property type="entry name" value="ArnT-like_N"/>
</dbReference>
<dbReference type="GO" id="GO:0009103">
    <property type="term" value="P:lipopolysaccharide biosynthetic process"/>
    <property type="evidence" value="ECO:0007669"/>
    <property type="project" value="UniProtKB-KW"/>
</dbReference>
<dbReference type="EMBL" id="SJPX01000003">
    <property type="protein sequence ID" value="TWU51406.1"/>
    <property type="molecule type" value="Genomic_DNA"/>
</dbReference>
<dbReference type="GO" id="GO:0005886">
    <property type="term" value="C:plasma membrane"/>
    <property type="evidence" value="ECO:0007669"/>
    <property type="project" value="TreeGrafter"/>
</dbReference>
<dbReference type="PANTHER" id="PTHR48090:SF3">
    <property type="entry name" value="UNDECAPRENYL-PHOSPHATE 4-DEOXY-4-FORMAMIDO-L-ARABINOSE TRANSFERASE"/>
    <property type="match status" value="1"/>
</dbReference>
<evidence type="ECO:0000256" key="3">
    <source>
        <dbReference type="ARBA" id="ARBA00022676"/>
    </source>
</evidence>
<evidence type="ECO:0000313" key="12">
    <source>
        <dbReference type="EMBL" id="TWU51406.1"/>
    </source>
</evidence>
<name>A0A5C6EUV6_9BACT</name>
<keyword evidence="4 12" id="KW-0808">Transferase</keyword>
<dbReference type="EC" id="2.4.2.43" evidence="12"/>
<comment type="subcellular location">
    <subcellularLocation>
        <location evidence="1">Endomembrane system</location>
        <topology evidence="1">Multi-pass membrane protein</topology>
    </subcellularLocation>
</comment>
<dbReference type="RefSeq" id="WP_246151655.1">
    <property type="nucleotide sequence ID" value="NZ_SJPX01000003.1"/>
</dbReference>
<proteinExistence type="predicted"/>
<evidence type="ECO:0000256" key="8">
    <source>
        <dbReference type="ARBA" id="ARBA00023136"/>
    </source>
</evidence>
<dbReference type="GO" id="GO:0000030">
    <property type="term" value="F:mannosyltransferase activity"/>
    <property type="evidence" value="ECO:0007669"/>
    <property type="project" value="InterPro"/>
</dbReference>
<dbReference type="GO" id="GO:0012505">
    <property type="term" value="C:endomembrane system"/>
    <property type="evidence" value="ECO:0007669"/>
    <property type="project" value="UniProtKB-SubCell"/>
</dbReference>
<dbReference type="Pfam" id="PF00535">
    <property type="entry name" value="Glycos_transf_2"/>
    <property type="match status" value="1"/>
</dbReference>
<evidence type="ECO:0000259" key="10">
    <source>
        <dbReference type="Pfam" id="PF00535"/>
    </source>
</evidence>
<keyword evidence="7 9" id="KW-1133">Transmembrane helix</keyword>
<organism evidence="12 13">
    <name type="scientific">Rubripirellula reticaptiva</name>
    <dbReference type="NCBI Taxonomy" id="2528013"/>
    <lineage>
        <taxon>Bacteria</taxon>
        <taxon>Pseudomonadati</taxon>
        <taxon>Planctomycetota</taxon>
        <taxon>Planctomycetia</taxon>
        <taxon>Pirellulales</taxon>
        <taxon>Pirellulaceae</taxon>
        <taxon>Rubripirellula</taxon>
    </lineage>
</organism>
<feature type="transmembrane region" description="Helical" evidence="9">
    <location>
        <begin position="558"/>
        <end position="576"/>
    </location>
</feature>
<dbReference type="Pfam" id="PF02366">
    <property type="entry name" value="PMT"/>
    <property type="match status" value="1"/>
</dbReference>
<feature type="domain" description="Glycosyltransferase 2-like" evidence="10">
    <location>
        <begin position="24"/>
        <end position="185"/>
    </location>
</feature>
<feature type="domain" description="ArnT-like N-terminal" evidence="11">
    <location>
        <begin position="285"/>
        <end position="489"/>
    </location>
</feature>
<protein>
    <submittedName>
        <fullName evidence="12">Undecaprenyl phosphate-alpha-4-amino-4-deoxy-L-arabinose arabinosyl transferase</fullName>
        <ecNumber evidence="12">2.4.2.43</ecNumber>
    </submittedName>
</protein>
<dbReference type="Proteomes" id="UP000317977">
    <property type="component" value="Unassembled WGS sequence"/>
</dbReference>
<accession>A0A5C6EUV6</accession>
<dbReference type="CDD" id="cd04179">
    <property type="entry name" value="DPM_DPG-synthase_like"/>
    <property type="match status" value="1"/>
</dbReference>
<dbReference type="PANTHER" id="PTHR48090">
    <property type="entry name" value="UNDECAPRENYL-PHOSPHATE 4-DEOXY-4-FORMAMIDO-L-ARABINOSE TRANSFERASE-RELATED"/>
    <property type="match status" value="1"/>
</dbReference>
<dbReference type="InterPro" id="IPR050256">
    <property type="entry name" value="Glycosyltransferase_2"/>
</dbReference>
<sequence length="819" mass="91800">MQVSSNDMAVEAIPSVEAEISSVSLILPAWNEADAINGAIEEADAALRQISDEYEIIVVDDGSRDATADLVRNIAVENPAVRLISHGQNLGYGAALRNGFAAATKNLVVFTDADRQFDLAELDRFALLSKRYDIVCGYRIDRKDSFLRCLYSRVYNHLVRLLLGTKVRDIDCAMKMFRREVVQDLTISTDGFLVNSELLTQANQKQYSIVEVGVTHRPRVDGHSTVSASHIPRVLKSLVRYWWNTIQFPSQGGQNGRSGIAKSSKEPKWIGWAQRALILFAAIFLFANLGYPLIDRDETRYAEISREMLVTNNWALPQLNFEPYYDKPPLLYWLCAASYKMFGISEWSARLVPAIAAFLTLLSTLWFGSRLFGRTAGVISATVLLLSAGFAFTSRYLLIDGVLTFLVSLSLFTAYESILGKSVKLHWWMASAVCCGLACMAKGPLSLILLLPPVFAFAWLSDSCAKPRWWHYALTFATVGIITAPWLVAVTLQDSNFVLDFLYRHNLKRFSGEFHARPFWFFVPVLMVAGHPWSFLTIPYTKFLFSRQEISRATRSPALGFLLLWSGWCFVFFSLAKCKLPTYLLPASPALALMIGHYLNNALSDTRHMNRYWFARFWSARSATATTCFAGVGFVIFALYEGFESSYSLYLWAMLWTTLLVSSLLMLSDRHQGKLAWASSAGITTLFVVMVMHQMVPMYSRSQTILGVGSPLAKAVGVLAEHPVVTISHEFSEIPFYLQRSDVIHLRSADARRLQSLVESRGAVTVILDKHLSPEQLAKELPGYLAVRTGMQRGPATFVRLSSIDPPQRIASSKERGRD</sequence>
<feature type="transmembrane region" description="Helical" evidence="9">
    <location>
        <begin position="427"/>
        <end position="460"/>
    </location>
</feature>
<dbReference type="InterPro" id="IPR029044">
    <property type="entry name" value="Nucleotide-diphossugar_trans"/>
</dbReference>